<dbReference type="OrthoDB" id="2973795at2"/>
<gene>
    <name evidence="2" type="ORF">D8M04_02075</name>
</gene>
<keyword evidence="1" id="KW-0812">Transmembrane</keyword>
<keyword evidence="3" id="KW-1185">Reference proteome</keyword>
<dbReference type="EMBL" id="RCHR01000001">
    <property type="protein sequence ID" value="RLL48084.1"/>
    <property type="molecule type" value="Genomic_DNA"/>
</dbReference>
<evidence type="ECO:0000313" key="3">
    <source>
        <dbReference type="Proteomes" id="UP000270219"/>
    </source>
</evidence>
<dbReference type="AlphaFoldDB" id="A0A498DAE2"/>
<reference evidence="2 3" key="1">
    <citation type="submission" date="2018-10" db="EMBL/GenBank/DDBJ databases">
        <title>Oceanobacillus sp. YLB-02 draft genome.</title>
        <authorList>
            <person name="Yu L."/>
        </authorList>
    </citation>
    <scope>NUCLEOTIDE SEQUENCE [LARGE SCALE GENOMIC DNA]</scope>
    <source>
        <strain evidence="2 3">YLB-02</strain>
    </source>
</reference>
<evidence type="ECO:0000313" key="2">
    <source>
        <dbReference type="EMBL" id="RLL48084.1"/>
    </source>
</evidence>
<dbReference type="Proteomes" id="UP000270219">
    <property type="component" value="Unassembled WGS sequence"/>
</dbReference>
<evidence type="ECO:0000256" key="1">
    <source>
        <dbReference type="SAM" id="Phobius"/>
    </source>
</evidence>
<proteinExistence type="predicted"/>
<keyword evidence="1" id="KW-1133">Transmembrane helix</keyword>
<feature type="transmembrane region" description="Helical" evidence="1">
    <location>
        <begin position="15"/>
        <end position="39"/>
    </location>
</feature>
<protein>
    <recommendedName>
        <fullName evidence="4">Competence protein ComG</fullName>
    </recommendedName>
</protein>
<organism evidence="2 3">
    <name type="scientific">Oceanobacillus piezotolerans</name>
    <dbReference type="NCBI Taxonomy" id="2448030"/>
    <lineage>
        <taxon>Bacteria</taxon>
        <taxon>Bacillati</taxon>
        <taxon>Bacillota</taxon>
        <taxon>Bacilli</taxon>
        <taxon>Bacillales</taxon>
        <taxon>Bacillaceae</taxon>
        <taxon>Oceanobacillus</taxon>
    </lineage>
</organism>
<sequence length="128" mass="14815">MKRRFPIIIDNQRGFMFPVVLFIIAILILVVNTNIQLFINERNMTKHQIQQVKIETLFQSSRVLFQDELTSALPPGKERSYSLPDGEVKITLISVTETAIHASFTIYPLNEPISYTISDTFRLEYPIQ</sequence>
<comment type="caution">
    <text evidence="2">The sequence shown here is derived from an EMBL/GenBank/DDBJ whole genome shotgun (WGS) entry which is preliminary data.</text>
</comment>
<evidence type="ECO:0008006" key="4">
    <source>
        <dbReference type="Google" id="ProtNLM"/>
    </source>
</evidence>
<dbReference type="RefSeq" id="WP_121520922.1">
    <property type="nucleotide sequence ID" value="NZ_RCHR01000001.1"/>
</dbReference>
<keyword evidence="1" id="KW-0472">Membrane</keyword>
<name>A0A498DAE2_9BACI</name>
<accession>A0A498DAE2</accession>